<sequence length="55" mass="6182">MDRDIVQVVLPEGLSEEQKARYAVIAAVARRTADRLPRGLDEAIEPAHSFTLHLR</sequence>
<accession>A0A963Z4G8</accession>
<keyword evidence="2" id="KW-1185">Reference proteome</keyword>
<name>A0A963Z4G8_9PROT</name>
<evidence type="ECO:0000313" key="1">
    <source>
        <dbReference type="EMBL" id="MCB8882583.1"/>
    </source>
</evidence>
<dbReference type="RefSeq" id="WP_227309246.1">
    <property type="nucleotide sequence ID" value="NZ_JAESVA010000008.1"/>
</dbReference>
<comment type="caution">
    <text evidence="1">The sequence shown here is derived from an EMBL/GenBank/DDBJ whole genome shotgun (WGS) entry which is preliminary data.</text>
</comment>
<dbReference type="AlphaFoldDB" id="A0A963Z4G8"/>
<organism evidence="1 2">
    <name type="scientific">Acidisoma cellulosilyticum</name>
    <dbReference type="NCBI Taxonomy" id="2802395"/>
    <lineage>
        <taxon>Bacteria</taxon>
        <taxon>Pseudomonadati</taxon>
        <taxon>Pseudomonadota</taxon>
        <taxon>Alphaproteobacteria</taxon>
        <taxon>Acetobacterales</taxon>
        <taxon>Acidocellaceae</taxon>
        <taxon>Acidisoma</taxon>
    </lineage>
</organism>
<protein>
    <submittedName>
        <fullName evidence="1">Uncharacterized protein</fullName>
    </submittedName>
</protein>
<gene>
    <name evidence="1" type="ORF">ACELLULO517_20220</name>
</gene>
<evidence type="ECO:0000313" key="2">
    <source>
        <dbReference type="Proteomes" id="UP000721844"/>
    </source>
</evidence>
<dbReference type="EMBL" id="JAESVA010000008">
    <property type="protein sequence ID" value="MCB8882583.1"/>
    <property type="molecule type" value="Genomic_DNA"/>
</dbReference>
<proteinExistence type="predicted"/>
<dbReference type="Proteomes" id="UP000721844">
    <property type="component" value="Unassembled WGS sequence"/>
</dbReference>
<reference evidence="1 2" key="1">
    <citation type="journal article" date="2021" name="Microorganisms">
        <title>Acidisoma silvae sp. nov. and Acidisomacellulosilytica sp. nov., Two Acidophilic Bacteria Isolated from Decaying Wood, Hydrolyzing Cellulose and Producing Poly-3-hydroxybutyrate.</title>
        <authorList>
            <person name="Mieszkin S."/>
            <person name="Pouder E."/>
            <person name="Uroz S."/>
            <person name="Simon-Colin C."/>
            <person name="Alain K."/>
        </authorList>
    </citation>
    <scope>NUCLEOTIDE SEQUENCE [LARGE SCALE GENOMIC DNA]</scope>
    <source>
        <strain evidence="1 2">HW T5.17</strain>
    </source>
</reference>